<dbReference type="RefSeq" id="WP_379526378.1">
    <property type="nucleotide sequence ID" value="NZ_JBHSBI010000001.1"/>
</dbReference>
<gene>
    <name evidence="1" type="ORF">ACFOY2_03245</name>
</gene>
<keyword evidence="2" id="KW-1185">Reference proteome</keyword>
<proteinExistence type="predicted"/>
<evidence type="ECO:0000313" key="1">
    <source>
        <dbReference type="EMBL" id="MFC4006223.1"/>
    </source>
</evidence>
<name>A0ABV8FXN2_9ACTN</name>
<reference evidence="2" key="1">
    <citation type="journal article" date="2019" name="Int. J. Syst. Evol. Microbiol.">
        <title>The Global Catalogue of Microorganisms (GCM) 10K type strain sequencing project: providing services to taxonomists for standard genome sequencing and annotation.</title>
        <authorList>
            <consortium name="The Broad Institute Genomics Platform"/>
            <consortium name="The Broad Institute Genome Sequencing Center for Infectious Disease"/>
            <person name="Wu L."/>
            <person name="Ma J."/>
        </authorList>
    </citation>
    <scope>NUCLEOTIDE SEQUENCE [LARGE SCALE GENOMIC DNA]</scope>
    <source>
        <strain evidence="2">TBRC 1276</strain>
    </source>
</reference>
<dbReference type="EMBL" id="JBHSBI010000001">
    <property type="protein sequence ID" value="MFC4006223.1"/>
    <property type="molecule type" value="Genomic_DNA"/>
</dbReference>
<comment type="caution">
    <text evidence="1">The sequence shown here is derived from an EMBL/GenBank/DDBJ whole genome shotgun (WGS) entry which is preliminary data.</text>
</comment>
<organism evidence="1 2">
    <name type="scientific">Nonomuraea purpurea</name>
    <dbReference type="NCBI Taxonomy" id="1849276"/>
    <lineage>
        <taxon>Bacteria</taxon>
        <taxon>Bacillati</taxon>
        <taxon>Actinomycetota</taxon>
        <taxon>Actinomycetes</taxon>
        <taxon>Streptosporangiales</taxon>
        <taxon>Streptosporangiaceae</taxon>
        <taxon>Nonomuraea</taxon>
    </lineage>
</organism>
<dbReference type="Proteomes" id="UP001595851">
    <property type="component" value="Unassembled WGS sequence"/>
</dbReference>
<accession>A0ABV8FXN2</accession>
<protein>
    <submittedName>
        <fullName evidence="1">Uncharacterized protein</fullName>
    </submittedName>
</protein>
<evidence type="ECO:0000313" key="2">
    <source>
        <dbReference type="Proteomes" id="UP001595851"/>
    </source>
</evidence>
<sequence>MKANWVVSVGGLDTAAANNYRNWVRLGYYVFAGDGSVVTNYWTWNLADQPERIDTVTADCTGDVPDCAVKTVEGFPGDTMGGFQGTYGYTSDGRLRITWTKDATGAARDPLTEYWNLTTGLAGDTVARMTSPTYYSSPVQIPPQGVFSDYSASFGIGFGSNAGLGRETRATMSRLVRDARYNARTYTGTFVVANRGAVTRQSTGGSWWFGSGTQTPGDANYGNPWQVCANQQCIGWNQHNSSCDCGSAFPTKNRIRYIAEVGGGRRNTEWYWCQCLAQGRPCYRANSHPRPLLQVVGDDGVFQGWVGVEAFTHVNASTLRPDGDLASGYFGVFDMVQPSLRP</sequence>